<gene>
    <name evidence="2" type="ordered locus">TCELL_1110</name>
</gene>
<proteinExistence type="predicted"/>
<accession>I3TFJ5</accession>
<dbReference type="GO" id="GO:0010181">
    <property type="term" value="F:FMN binding"/>
    <property type="evidence" value="ECO:0007669"/>
    <property type="project" value="InterPro"/>
</dbReference>
<dbReference type="PANTHER" id="PTHR43717:SF1">
    <property type="entry name" value="ANAEROBIC NITRIC OXIDE REDUCTASE FLAVORUBREDOXIN"/>
    <property type="match status" value="1"/>
</dbReference>
<dbReference type="HOGENOM" id="CLU_017490_1_0_2"/>
<dbReference type="eggNOG" id="arCOG00509">
    <property type="taxonomic scope" value="Archaea"/>
</dbReference>
<keyword evidence="3" id="KW-1185">Reference proteome</keyword>
<sequence>MPAYSVEDHGSFQVVVGEVKPGVKVLKLVDGETKFFEALWEIPEGVSYNAYVVDYGQGVILVDGWKTGYGPLLVDKLRQLGVLDRLSHVVVNHMEPDHSGSLPEVLEAKKGVRVLGHPLTRKLIKDFYGLEPDFKPVADGERMSVGSLTLRFSHVPWLHWPETIVSQVEELGVLFTCDIFGSFGSHRAVALRELGEEQRREYYALARKYFADVVAHYRDFVVKASGKLKEAISSSELVAPGHGLVLDRAEASGLLDLYLDWSTSRGGKVLLLYASMYGHSEKLVVELSRRLKEEGVEVSLHGFNDKHRHHVSDIVNDALGAGLIVVVSTVYENSMFPLVKYTLELVAHKTGCGKVLFVDVHGWGGKGVEAKKLLESLGCPDVVVLELKPFEASTGAERVVQQVLGLARRPSRQGD</sequence>
<dbReference type="InterPro" id="IPR045761">
    <property type="entry name" value="ODP_dom"/>
</dbReference>
<dbReference type="InterPro" id="IPR029039">
    <property type="entry name" value="Flavoprotein-like_sf"/>
</dbReference>
<dbReference type="InterPro" id="IPR001279">
    <property type="entry name" value="Metallo-B-lactamas"/>
</dbReference>
<dbReference type="PROSITE" id="PS50902">
    <property type="entry name" value="FLAVODOXIN_LIKE"/>
    <property type="match status" value="1"/>
</dbReference>
<dbReference type="InterPro" id="IPR036866">
    <property type="entry name" value="RibonucZ/Hydroxyglut_hydro"/>
</dbReference>
<organism evidence="2 3">
    <name type="scientific">Thermogladius calderae (strain DSM 22663 / VKM B-2946 / 1633)</name>
    <dbReference type="NCBI Taxonomy" id="1184251"/>
    <lineage>
        <taxon>Archaea</taxon>
        <taxon>Thermoproteota</taxon>
        <taxon>Thermoprotei</taxon>
        <taxon>Desulfurococcales</taxon>
        <taxon>Desulfurococcaceae</taxon>
        <taxon>Thermogladius</taxon>
    </lineage>
</organism>
<evidence type="ECO:0000313" key="3">
    <source>
        <dbReference type="Proteomes" id="UP000005270"/>
    </source>
</evidence>
<dbReference type="OrthoDB" id="6433at2157"/>
<dbReference type="GeneID" id="13013429"/>
<dbReference type="Proteomes" id="UP000005270">
    <property type="component" value="Chromosome"/>
</dbReference>
<protein>
    <submittedName>
        <fullName evidence="2">Beta-lactamase domain protein</fullName>
    </submittedName>
</protein>
<reference evidence="2 3" key="1">
    <citation type="journal article" date="2012" name="J. Bacteriol.">
        <title>Complete genome sequence of the hyperthermophilic cellulolytic Crenarchaeon 'Thermogladius cellulolyticus' 1633.</title>
        <authorList>
            <person name="Mardanov A.V."/>
            <person name="Kochetkova T.V."/>
            <person name="Beletsky A.V."/>
            <person name="Bonch-Osmolovskaya E.A."/>
            <person name="Ravin N.V."/>
            <person name="Skryabin K.G."/>
        </authorList>
    </citation>
    <scope>NUCLEOTIDE SEQUENCE [LARGE SCALE GENOMIC DNA]</scope>
    <source>
        <strain evidence="3">DSM 22663 / VKM B-2946 / 1633</strain>
    </source>
</reference>
<dbReference type="SUPFAM" id="SSF56281">
    <property type="entry name" value="Metallo-hydrolase/oxidoreductase"/>
    <property type="match status" value="1"/>
</dbReference>
<name>I3TFJ5_THEC1</name>
<dbReference type="SUPFAM" id="SSF52218">
    <property type="entry name" value="Flavoproteins"/>
    <property type="match status" value="1"/>
</dbReference>
<dbReference type="EMBL" id="CP003531">
    <property type="protein sequence ID" value="AFK51533.1"/>
    <property type="molecule type" value="Genomic_DNA"/>
</dbReference>
<dbReference type="RefSeq" id="WP_014737783.1">
    <property type="nucleotide sequence ID" value="NC_017954.1"/>
</dbReference>
<dbReference type="STRING" id="1184251.TCELL_1110"/>
<dbReference type="InterPro" id="IPR008254">
    <property type="entry name" value="Flavodoxin/NO_synth"/>
</dbReference>
<evidence type="ECO:0000313" key="2">
    <source>
        <dbReference type="EMBL" id="AFK51533.1"/>
    </source>
</evidence>
<dbReference type="Gene3D" id="3.40.50.360">
    <property type="match status" value="1"/>
</dbReference>
<feature type="domain" description="Flavodoxin-like" evidence="1">
    <location>
        <begin position="269"/>
        <end position="415"/>
    </location>
</feature>
<dbReference type="KEGG" id="thg:TCELL_1110"/>
<dbReference type="Pfam" id="PF19583">
    <property type="entry name" value="ODP"/>
    <property type="match status" value="1"/>
</dbReference>
<dbReference type="CDD" id="cd07709">
    <property type="entry name" value="flavodiiron_proteins_MBL-fold"/>
    <property type="match status" value="1"/>
</dbReference>
<dbReference type="Gene3D" id="3.60.15.10">
    <property type="entry name" value="Ribonuclease Z/Hydroxyacylglutathione hydrolase-like"/>
    <property type="match status" value="1"/>
</dbReference>
<evidence type="ECO:0000259" key="1">
    <source>
        <dbReference type="PROSITE" id="PS50902"/>
    </source>
</evidence>
<dbReference type="SMART" id="SM00849">
    <property type="entry name" value="Lactamase_B"/>
    <property type="match status" value="1"/>
</dbReference>
<dbReference type="InParanoid" id="I3TFJ5"/>
<dbReference type="AlphaFoldDB" id="I3TFJ5"/>
<dbReference type="PANTHER" id="PTHR43717">
    <property type="entry name" value="ANAEROBIC NITRIC OXIDE REDUCTASE FLAVORUBREDOXIN"/>
    <property type="match status" value="1"/>
</dbReference>